<dbReference type="SUPFAM" id="SSF48452">
    <property type="entry name" value="TPR-like"/>
    <property type="match status" value="1"/>
</dbReference>
<sequence length="435" mass="50257">MGYRPQAIPRPRDSKRVEEKYPEEKIISREYANETFDFLRELLLFAYQYRFTLFSLFLLTSVVLIDVATELPFTYPFREIRQKQLHLEHERETLVHEKEDYGNQRKLHDLQAKMAEYHSESGETLLDNGFYTDAEEAFTKALTLDKTNLQAEIGRIKAGILKRAISGEYDLTVIYQRLGIVLTHDPEDSHAHTMLGDLLTTIDPKAAELHYRRALTSDHKAAHARSGLAGMLIGRGDYQEARTLLEGAIALTPFRSLYHKNLAYVLTRMEDFQGAVTHYRYALSLDGKRILSHFELANALRMVGELEEAYSHCQNGVTLLERKEIADLPKNRVDWYFPTPYSRITYLTPPTMAESTVYLDRYDQKHVYGQLELAASELLLGWRKKASGRIRDLPNLPAEKRRAIEQLIARELQDVEKKQQHLVGNAKKFLNALNK</sequence>
<protein>
    <submittedName>
        <fullName evidence="4">Tetratricopeptide repeat-containing protein</fullName>
    </submittedName>
</protein>
<keyword evidence="2" id="KW-0472">Membrane</keyword>
<evidence type="ECO:0000256" key="2">
    <source>
        <dbReference type="SAM" id="Phobius"/>
    </source>
</evidence>
<organism evidence="4">
    <name type="scientific">Candidatus Kentrum sp. TUN</name>
    <dbReference type="NCBI Taxonomy" id="2126343"/>
    <lineage>
        <taxon>Bacteria</taxon>
        <taxon>Pseudomonadati</taxon>
        <taxon>Pseudomonadota</taxon>
        <taxon>Gammaproteobacteria</taxon>
        <taxon>Candidatus Kentrum</taxon>
    </lineage>
</organism>
<gene>
    <name evidence="4" type="ORF">BECKTUN1418E_GA0071001_10087</name>
    <name evidence="3" type="ORF">BECKTUN1418F_GA0071002_10067</name>
</gene>
<evidence type="ECO:0000313" key="4">
    <source>
        <dbReference type="EMBL" id="VFK52438.1"/>
    </source>
</evidence>
<dbReference type="Gene3D" id="1.25.40.10">
    <property type="entry name" value="Tetratricopeptide repeat domain"/>
    <property type="match status" value="1"/>
</dbReference>
<proteinExistence type="predicted"/>
<dbReference type="PROSITE" id="PS50005">
    <property type="entry name" value="TPR"/>
    <property type="match status" value="1"/>
</dbReference>
<dbReference type="EMBL" id="CAADFV010000008">
    <property type="protein sequence ID" value="VFK52438.1"/>
    <property type="molecule type" value="Genomic_DNA"/>
</dbReference>
<evidence type="ECO:0000313" key="3">
    <source>
        <dbReference type="EMBL" id="VFK52238.1"/>
    </source>
</evidence>
<keyword evidence="2" id="KW-1133">Transmembrane helix</keyword>
<dbReference type="InterPro" id="IPR011990">
    <property type="entry name" value="TPR-like_helical_dom_sf"/>
</dbReference>
<dbReference type="Pfam" id="PF14559">
    <property type="entry name" value="TPR_19"/>
    <property type="match status" value="1"/>
</dbReference>
<feature type="transmembrane region" description="Helical" evidence="2">
    <location>
        <begin position="51"/>
        <end position="73"/>
    </location>
</feature>
<dbReference type="SMART" id="SM00028">
    <property type="entry name" value="TPR"/>
    <property type="match status" value="4"/>
</dbReference>
<dbReference type="PANTHER" id="PTHR12558:SF13">
    <property type="entry name" value="CELL DIVISION CYCLE PROTEIN 27 HOMOLOG"/>
    <property type="match status" value="1"/>
</dbReference>
<keyword evidence="1" id="KW-0802">TPR repeat</keyword>
<dbReference type="AlphaFoldDB" id="A0A450ZFA4"/>
<name>A0A450ZFA4_9GAMM</name>
<reference evidence="4" key="1">
    <citation type="submission" date="2019-02" db="EMBL/GenBank/DDBJ databases">
        <authorList>
            <person name="Gruber-Vodicka R. H."/>
            <person name="Seah K. B. B."/>
        </authorList>
    </citation>
    <scope>NUCLEOTIDE SEQUENCE</scope>
    <source>
        <strain evidence="4">BECK_BY2</strain>
        <strain evidence="3">BECK_BY3</strain>
    </source>
</reference>
<dbReference type="EMBL" id="CAADFY010000006">
    <property type="protein sequence ID" value="VFK52238.1"/>
    <property type="molecule type" value="Genomic_DNA"/>
</dbReference>
<dbReference type="PANTHER" id="PTHR12558">
    <property type="entry name" value="CELL DIVISION CYCLE 16,23,27"/>
    <property type="match status" value="1"/>
</dbReference>
<evidence type="ECO:0000256" key="1">
    <source>
        <dbReference type="PROSITE-ProRule" id="PRU00339"/>
    </source>
</evidence>
<feature type="repeat" description="TPR" evidence="1">
    <location>
        <begin position="115"/>
        <end position="148"/>
    </location>
</feature>
<dbReference type="InterPro" id="IPR019734">
    <property type="entry name" value="TPR_rpt"/>
</dbReference>
<keyword evidence="2" id="KW-0812">Transmembrane</keyword>
<accession>A0A450ZFA4</accession>